<keyword evidence="1" id="KW-0238">DNA-binding</keyword>
<protein>
    <submittedName>
        <fullName evidence="1">Homeobox-leucine zipper protein like</fullName>
    </submittedName>
</protein>
<dbReference type="Proteomes" id="UP001164539">
    <property type="component" value="Chromosome 1"/>
</dbReference>
<dbReference type="EMBL" id="CM051394">
    <property type="protein sequence ID" value="KAJ4729736.1"/>
    <property type="molecule type" value="Genomic_DNA"/>
</dbReference>
<evidence type="ECO:0000313" key="1">
    <source>
        <dbReference type="EMBL" id="KAJ4729736.1"/>
    </source>
</evidence>
<sequence length="184" mass="21126">MDLQFNSTKNGQLWKPNRKRLTQDQISLLETCFNANQKLKVDCKLELAHRLGLPPRQVAVWYQNRRAREKIHTIELDYKTIRQELEKVLAENTRLEEEVGKLKHELSRTRQMLLVSPPPAPLLPLMSTSDDSDHVSEISPGNMICCWEDAELLPVEGLYSCPIGSQGQPEEQCRNDLSFQSVTT</sequence>
<comment type="caution">
    <text evidence="1">The sequence shown here is derived from an EMBL/GenBank/DDBJ whole genome shotgun (WGS) entry which is preliminary data.</text>
</comment>
<reference evidence="1 2" key="1">
    <citation type="journal article" date="2023" name="Science">
        <title>Complex scaffold remodeling in plant triterpene biosynthesis.</title>
        <authorList>
            <person name="De La Pena R."/>
            <person name="Hodgson H."/>
            <person name="Liu J.C."/>
            <person name="Stephenson M.J."/>
            <person name="Martin A.C."/>
            <person name="Owen C."/>
            <person name="Harkess A."/>
            <person name="Leebens-Mack J."/>
            <person name="Jimenez L.E."/>
            <person name="Osbourn A."/>
            <person name="Sattely E.S."/>
        </authorList>
    </citation>
    <scope>NUCLEOTIDE SEQUENCE [LARGE SCALE GENOMIC DNA]</scope>
    <source>
        <strain evidence="2">cv. JPN11</strain>
        <tissue evidence="1">Leaf</tissue>
    </source>
</reference>
<accession>A0ACC1Z1Y9</accession>
<organism evidence="1 2">
    <name type="scientific">Melia azedarach</name>
    <name type="common">Chinaberry tree</name>
    <dbReference type="NCBI Taxonomy" id="155640"/>
    <lineage>
        <taxon>Eukaryota</taxon>
        <taxon>Viridiplantae</taxon>
        <taxon>Streptophyta</taxon>
        <taxon>Embryophyta</taxon>
        <taxon>Tracheophyta</taxon>
        <taxon>Spermatophyta</taxon>
        <taxon>Magnoliopsida</taxon>
        <taxon>eudicotyledons</taxon>
        <taxon>Gunneridae</taxon>
        <taxon>Pentapetalae</taxon>
        <taxon>rosids</taxon>
        <taxon>malvids</taxon>
        <taxon>Sapindales</taxon>
        <taxon>Meliaceae</taxon>
        <taxon>Melia</taxon>
    </lineage>
</organism>
<keyword evidence="1" id="KW-0371">Homeobox</keyword>
<keyword evidence="2" id="KW-1185">Reference proteome</keyword>
<name>A0ACC1Z1Y9_MELAZ</name>
<proteinExistence type="predicted"/>
<evidence type="ECO:0000313" key="2">
    <source>
        <dbReference type="Proteomes" id="UP001164539"/>
    </source>
</evidence>
<gene>
    <name evidence="1" type="ORF">OWV82_002466</name>
</gene>